<dbReference type="SUPFAM" id="SSF48179">
    <property type="entry name" value="6-phosphogluconate dehydrogenase C-terminal domain-like"/>
    <property type="match status" value="1"/>
</dbReference>
<dbReference type="Gene3D" id="1.10.1040.10">
    <property type="entry name" value="N-(1-d-carboxylethyl)-l-norvaline Dehydrogenase, domain 2"/>
    <property type="match status" value="1"/>
</dbReference>
<evidence type="ECO:0000256" key="1">
    <source>
        <dbReference type="ARBA" id="ARBA00005109"/>
    </source>
</evidence>
<evidence type="ECO:0000256" key="4">
    <source>
        <dbReference type="ARBA" id="ARBA00016933"/>
    </source>
</evidence>
<evidence type="ECO:0000259" key="11">
    <source>
        <dbReference type="Pfam" id="PF14833"/>
    </source>
</evidence>
<reference evidence="12 13" key="1">
    <citation type="submission" date="2017-10" db="EMBL/GenBank/DDBJ databases">
        <title>A new Pekin duck reference genome.</title>
        <authorList>
            <person name="Hou Z.-C."/>
            <person name="Zhou Z.-K."/>
            <person name="Zhu F."/>
            <person name="Hou S.-S."/>
        </authorList>
    </citation>
    <scope>NUCLEOTIDE SEQUENCE [LARGE SCALE GENOMIC DNA]</scope>
</reference>
<dbReference type="InterPro" id="IPR006115">
    <property type="entry name" value="6PGDH_NADP-bd"/>
</dbReference>
<feature type="compositionally biased region" description="Pro residues" evidence="9">
    <location>
        <begin position="128"/>
        <end position="140"/>
    </location>
</feature>
<feature type="domain" description="3-hydroxyisobutyrate dehydrogenase-like NAD-binding" evidence="11">
    <location>
        <begin position="269"/>
        <end position="395"/>
    </location>
</feature>
<dbReference type="AlphaFoldDB" id="A0A493U3T3"/>
<reference evidence="12" key="3">
    <citation type="submission" date="2025-09" db="UniProtKB">
        <authorList>
            <consortium name="Ensembl"/>
        </authorList>
    </citation>
    <scope>IDENTIFICATION</scope>
</reference>
<dbReference type="PANTHER" id="PTHR22981">
    <property type="entry name" value="3-HYDROXYISOBUTYRATE DEHYDROGENASE-RELATED"/>
    <property type="match status" value="1"/>
</dbReference>
<dbReference type="GO" id="GO:0008442">
    <property type="term" value="F:3-hydroxyisobutyrate dehydrogenase activity"/>
    <property type="evidence" value="ECO:0007669"/>
    <property type="project" value="UniProtKB-EC"/>
</dbReference>
<comment type="catalytic activity">
    <reaction evidence="8">
        <text>3-hydroxy-2-methylpropanoate + NAD(+) = 2-methyl-3-oxopropanoate + NADH + H(+)</text>
        <dbReference type="Rhea" id="RHEA:17681"/>
        <dbReference type="ChEBI" id="CHEBI:11805"/>
        <dbReference type="ChEBI" id="CHEBI:15378"/>
        <dbReference type="ChEBI" id="CHEBI:57540"/>
        <dbReference type="ChEBI" id="CHEBI:57700"/>
        <dbReference type="ChEBI" id="CHEBI:57945"/>
        <dbReference type="EC" id="1.1.1.31"/>
    </reaction>
</comment>
<evidence type="ECO:0000256" key="9">
    <source>
        <dbReference type="SAM" id="MobiDB-lite"/>
    </source>
</evidence>
<dbReference type="STRING" id="8840.ENSAPLP00000032709"/>
<organism evidence="12 13">
    <name type="scientific">Anas platyrhynchos platyrhynchos</name>
    <name type="common">Northern mallard</name>
    <dbReference type="NCBI Taxonomy" id="8840"/>
    <lineage>
        <taxon>Eukaryota</taxon>
        <taxon>Metazoa</taxon>
        <taxon>Chordata</taxon>
        <taxon>Craniata</taxon>
        <taxon>Vertebrata</taxon>
        <taxon>Euteleostomi</taxon>
        <taxon>Archelosauria</taxon>
        <taxon>Archosauria</taxon>
        <taxon>Dinosauria</taxon>
        <taxon>Saurischia</taxon>
        <taxon>Theropoda</taxon>
        <taxon>Coelurosauria</taxon>
        <taxon>Aves</taxon>
        <taxon>Neognathae</taxon>
        <taxon>Galloanserae</taxon>
        <taxon>Anseriformes</taxon>
        <taxon>Anatidae</taxon>
        <taxon>Anatinae</taxon>
        <taxon>Anas</taxon>
    </lineage>
</organism>
<feature type="region of interest" description="Disordered" evidence="9">
    <location>
        <begin position="128"/>
        <end position="173"/>
    </location>
</feature>
<evidence type="ECO:0000256" key="7">
    <source>
        <dbReference type="ARBA" id="ARBA00023027"/>
    </source>
</evidence>
<evidence type="ECO:0000256" key="8">
    <source>
        <dbReference type="ARBA" id="ARBA00049197"/>
    </source>
</evidence>
<evidence type="ECO:0000256" key="6">
    <source>
        <dbReference type="ARBA" id="ARBA00023002"/>
    </source>
</evidence>
<accession>A0A493U3T3</accession>
<dbReference type="Proteomes" id="UP000016666">
    <property type="component" value="Chromosome 2"/>
</dbReference>
<dbReference type="EC" id="1.1.1.31" evidence="3"/>
<dbReference type="Pfam" id="PF14833">
    <property type="entry name" value="NAD_binding_11"/>
    <property type="match status" value="1"/>
</dbReference>
<feature type="region of interest" description="Disordered" evidence="9">
    <location>
        <begin position="71"/>
        <end position="111"/>
    </location>
</feature>
<protein>
    <recommendedName>
        <fullName evidence="4">3-hydroxyisobutyrate dehydrogenase, mitochondrial</fullName>
        <ecNumber evidence="3">1.1.1.31</ecNumber>
    </recommendedName>
</protein>
<evidence type="ECO:0000256" key="3">
    <source>
        <dbReference type="ARBA" id="ARBA00012991"/>
    </source>
</evidence>
<comment type="pathway">
    <text evidence="1">Amino-acid degradation; L-valine degradation.</text>
</comment>
<evidence type="ECO:0000313" key="13">
    <source>
        <dbReference type="Proteomes" id="UP000016666"/>
    </source>
</evidence>
<dbReference type="GO" id="GO:0051287">
    <property type="term" value="F:NAD binding"/>
    <property type="evidence" value="ECO:0007669"/>
    <property type="project" value="InterPro"/>
</dbReference>
<feature type="compositionally biased region" description="Pro residues" evidence="9">
    <location>
        <begin position="148"/>
        <end position="159"/>
    </location>
</feature>
<proteinExistence type="inferred from homology"/>
<dbReference type="Pfam" id="PF03446">
    <property type="entry name" value="NAD_binding_2"/>
    <property type="match status" value="1"/>
</dbReference>
<evidence type="ECO:0000256" key="2">
    <source>
        <dbReference type="ARBA" id="ARBA00006013"/>
    </source>
</evidence>
<comment type="similarity">
    <text evidence="2">Belongs to the HIBADH-related family. 3-hydroxyisobutyrate dehydrogenase subfamily.</text>
</comment>
<sequence>WRSQHYSSVTTPDYGEFHSQGRNYFVLHSFLHSRRARKCFVFHSREELNCFVFHSLLLNIKQGTISPPSLELSQAAASPVAPHNPTRGRAAPRGAQHDEATPTLPAAGHQASPLPAAPPFWACCPPPPLRGEAPPAPPAPQWGSPAAARPPPRPSPPLPSRGGRAGPSPLARWGLAARPRGEGAGWLARLPLGGAGGGWAEVAGRSMAAAVVRGGAAGWRRWHGRVMGVGAARAGNLTFMVGGVEQEFNAAKELLTCMGSNVVYCGEVGTGQAAKICNNMLLAISMIGTAEAMNLGIRLGLDPKLLAKILNMSSGRCWSSDTYNPVPGVMEGVPSANNYQGGFGTTLMAKDLGLAQISATNTKTPVPLGSQAHQIYRMMCAKGYALKDFSAVFQFLREEETL</sequence>
<reference evidence="12" key="2">
    <citation type="submission" date="2025-08" db="UniProtKB">
        <authorList>
            <consortium name="Ensembl"/>
        </authorList>
    </citation>
    <scope>IDENTIFICATION</scope>
</reference>
<evidence type="ECO:0000313" key="12">
    <source>
        <dbReference type="Ensembl" id="ENSAPLP00000032709.1"/>
    </source>
</evidence>
<name>A0A493U3T3_ANAPP</name>
<keyword evidence="13" id="KW-1185">Reference proteome</keyword>
<keyword evidence="6" id="KW-0560">Oxidoreductase</keyword>
<keyword evidence="5" id="KW-0101">Branched-chain amino acid catabolism</keyword>
<dbReference type="PANTHER" id="PTHR22981:SF7">
    <property type="entry name" value="3-HYDROXYISOBUTYRATE DEHYDROGENASE, MITOCHONDRIAL"/>
    <property type="match status" value="1"/>
</dbReference>
<evidence type="ECO:0000256" key="5">
    <source>
        <dbReference type="ARBA" id="ARBA00022456"/>
    </source>
</evidence>
<dbReference type="InterPro" id="IPR013328">
    <property type="entry name" value="6PGD_dom2"/>
</dbReference>
<dbReference type="InterPro" id="IPR029154">
    <property type="entry name" value="HIBADH-like_NADP-bd"/>
</dbReference>
<dbReference type="GO" id="GO:0050661">
    <property type="term" value="F:NADP binding"/>
    <property type="evidence" value="ECO:0007669"/>
    <property type="project" value="InterPro"/>
</dbReference>
<feature type="domain" description="6-phosphogluconate dehydrogenase NADP-binding" evidence="10">
    <location>
        <begin position="228"/>
        <end position="266"/>
    </location>
</feature>
<dbReference type="Gene3D" id="3.40.50.720">
    <property type="entry name" value="NAD(P)-binding Rossmann-like Domain"/>
    <property type="match status" value="1"/>
</dbReference>
<dbReference type="GO" id="GO:0005739">
    <property type="term" value="C:mitochondrion"/>
    <property type="evidence" value="ECO:0007669"/>
    <property type="project" value="TreeGrafter"/>
</dbReference>
<dbReference type="Ensembl" id="ENSAPLT00000048235.1">
    <property type="protein sequence ID" value="ENSAPLP00000032709.1"/>
    <property type="gene ID" value="ENSAPLG00000010878.2"/>
</dbReference>
<dbReference type="FunFam" id="1.10.1040.10:FF:000006">
    <property type="entry name" value="3-hydroxyisobutyrate dehydrogenase"/>
    <property type="match status" value="1"/>
</dbReference>
<feature type="compositionally biased region" description="Low complexity" evidence="9">
    <location>
        <begin position="160"/>
        <end position="170"/>
    </location>
</feature>
<dbReference type="InterPro" id="IPR008927">
    <property type="entry name" value="6-PGluconate_DH-like_C_sf"/>
</dbReference>
<dbReference type="GO" id="GO:0006574">
    <property type="term" value="P:L-valine catabolic process"/>
    <property type="evidence" value="ECO:0007669"/>
    <property type="project" value="Ensembl"/>
</dbReference>
<gene>
    <name evidence="12" type="primary">HIBADH</name>
</gene>
<keyword evidence="7" id="KW-0520">NAD</keyword>
<dbReference type="GeneTree" id="ENSGT00940000155255"/>
<evidence type="ECO:0000259" key="10">
    <source>
        <dbReference type="Pfam" id="PF03446"/>
    </source>
</evidence>